<organism evidence="2">
    <name type="scientific">Streptomyces sp. R08</name>
    <dbReference type="NCBI Taxonomy" id="3238624"/>
    <lineage>
        <taxon>Bacteria</taxon>
        <taxon>Bacillati</taxon>
        <taxon>Actinomycetota</taxon>
        <taxon>Actinomycetes</taxon>
        <taxon>Kitasatosporales</taxon>
        <taxon>Streptomycetaceae</taxon>
        <taxon>Streptomyces</taxon>
    </lineage>
</organism>
<protein>
    <recommendedName>
        <fullName evidence="3">Secreted protein</fullName>
    </recommendedName>
</protein>
<proteinExistence type="predicted"/>
<reference evidence="2" key="1">
    <citation type="submission" date="2024-07" db="EMBL/GenBank/DDBJ databases">
        <authorList>
            <person name="Yu S.T."/>
        </authorList>
    </citation>
    <scope>NUCLEOTIDE SEQUENCE</scope>
    <source>
        <strain evidence="2">R08</strain>
    </source>
</reference>
<evidence type="ECO:0008006" key="3">
    <source>
        <dbReference type="Google" id="ProtNLM"/>
    </source>
</evidence>
<sequence length="130" mass="13753">MAVRRHRALSVISAALISAPAMLGLAACGPDNALSCARAADALSESVGTLGVAVKDAVLYPENADRSIERIRGNLDDIRKEHHDKHVLKSIDDMEKALDNVKEAVDHGDKTPDLTPVLSATSQIGRACTS</sequence>
<dbReference type="EMBL" id="CP163431">
    <property type="protein sequence ID" value="XDQ06999.1"/>
    <property type="molecule type" value="Genomic_DNA"/>
</dbReference>
<feature type="signal peptide" evidence="1">
    <location>
        <begin position="1"/>
        <end position="23"/>
    </location>
</feature>
<dbReference type="AlphaFoldDB" id="A0AB39MMG8"/>
<dbReference type="PROSITE" id="PS51257">
    <property type="entry name" value="PROKAR_LIPOPROTEIN"/>
    <property type="match status" value="1"/>
</dbReference>
<name>A0AB39MMG8_9ACTN</name>
<accession>A0AB39MMG8</accession>
<feature type="chain" id="PRO_5044246715" description="Secreted protein" evidence="1">
    <location>
        <begin position="24"/>
        <end position="130"/>
    </location>
</feature>
<evidence type="ECO:0000256" key="1">
    <source>
        <dbReference type="SAM" id="SignalP"/>
    </source>
</evidence>
<gene>
    <name evidence="2" type="ORF">AB5J58_45470</name>
</gene>
<evidence type="ECO:0000313" key="2">
    <source>
        <dbReference type="EMBL" id="XDQ06999.1"/>
    </source>
</evidence>
<keyword evidence="1" id="KW-0732">Signal</keyword>
<dbReference type="RefSeq" id="WP_329550943.1">
    <property type="nucleotide sequence ID" value="NZ_CP163431.1"/>
</dbReference>